<gene>
    <name evidence="2" type="ORF">EIP91_003599</name>
</gene>
<feature type="compositionally biased region" description="Polar residues" evidence="1">
    <location>
        <begin position="98"/>
        <end position="109"/>
    </location>
</feature>
<feature type="compositionally biased region" description="Basic and acidic residues" evidence="1">
    <location>
        <begin position="1"/>
        <end position="18"/>
    </location>
</feature>
<comment type="caution">
    <text evidence="2">The sequence shown here is derived from an EMBL/GenBank/DDBJ whole genome shotgun (WGS) entry which is preliminary data.</text>
</comment>
<evidence type="ECO:0000313" key="3">
    <source>
        <dbReference type="Proteomes" id="UP000292702"/>
    </source>
</evidence>
<protein>
    <submittedName>
        <fullName evidence="2">Uncharacterized protein</fullName>
    </submittedName>
</protein>
<feature type="compositionally biased region" description="Basic and acidic residues" evidence="1">
    <location>
        <begin position="48"/>
        <end position="64"/>
    </location>
</feature>
<evidence type="ECO:0000313" key="2">
    <source>
        <dbReference type="EMBL" id="TCD64818.1"/>
    </source>
</evidence>
<accession>A0A4R0RLW0</accession>
<sequence>MLVNAREMKRNQLEKRMPDWMPSSLRYNVPKLPPEPEPPAAAAPAPKGPEDGGAFKDGYYKPDSTKNLPAPPADDVPPGPTNHEAFKSGYYTPHAGAPSQSQAKDQPASSVKEPPSGLAVPGGSVRDGYFVKEPAKTAAPRPPNRRK</sequence>
<dbReference type="Proteomes" id="UP000292702">
    <property type="component" value="Unassembled WGS sequence"/>
</dbReference>
<name>A0A4R0RLW0_9APHY</name>
<proteinExistence type="predicted"/>
<evidence type="ECO:0000256" key="1">
    <source>
        <dbReference type="SAM" id="MobiDB-lite"/>
    </source>
</evidence>
<dbReference type="AlphaFoldDB" id="A0A4R0RLW0"/>
<dbReference type="EMBL" id="RWJN01000213">
    <property type="protein sequence ID" value="TCD64818.1"/>
    <property type="molecule type" value="Genomic_DNA"/>
</dbReference>
<feature type="region of interest" description="Disordered" evidence="1">
    <location>
        <begin position="1"/>
        <end position="147"/>
    </location>
</feature>
<reference evidence="2 3" key="1">
    <citation type="submission" date="2018-11" db="EMBL/GenBank/DDBJ databases">
        <title>Genome assembly of Steccherinum ochraceum LE-BIN_3174, the white-rot fungus of the Steccherinaceae family (The Residual Polyporoid clade, Polyporales, Basidiomycota).</title>
        <authorList>
            <person name="Fedorova T.V."/>
            <person name="Glazunova O.A."/>
            <person name="Landesman E.O."/>
            <person name="Moiseenko K.V."/>
            <person name="Psurtseva N.V."/>
            <person name="Savinova O.S."/>
            <person name="Shakhova N.V."/>
            <person name="Tyazhelova T.V."/>
            <person name="Vasina D.V."/>
        </authorList>
    </citation>
    <scope>NUCLEOTIDE SEQUENCE [LARGE SCALE GENOMIC DNA]</scope>
    <source>
        <strain evidence="2 3">LE-BIN_3174</strain>
    </source>
</reference>
<feature type="compositionally biased region" description="Pro residues" evidence="1">
    <location>
        <begin position="31"/>
        <end position="41"/>
    </location>
</feature>
<keyword evidence="3" id="KW-1185">Reference proteome</keyword>
<feature type="compositionally biased region" description="Pro residues" evidence="1">
    <location>
        <begin position="69"/>
        <end position="80"/>
    </location>
</feature>
<organism evidence="2 3">
    <name type="scientific">Steccherinum ochraceum</name>
    <dbReference type="NCBI Taxonomy" id="92696"/>
    <lineage>
        <taxon>Eukaryota</taxon>
        <taxon>Fungi</taxon>
        <taxon>Dikarya</taxon>
        <taxon>Basidiomycota</taxon>
        <taxon>Agaricomycotina</taxon>
        <taxon>Agaricomycetes</taxon>
        <taxon>Polyporales</taxon>
        <taxon>Steccherinaceae</taxon>
        <taxon>Steccherinum</taxon>
    </lineage>
</organism>